<dbReference type="SUPFAM" id="SSF142019">
    <property type="entry name" value="Nqo1 FMN-binding domain-like"/>
    <property type="match status" value="1"/>
</dbReference>
<sequence length="123" mass="13514">MTPTKELADLLAEAGLTGRGGAGFSTAQKVSAAQDRGASLIVNACDGELDAAKDWFVVSQHLDELVHGAHLIVSDVRYATRRGVRPRICFAQRGFRCSRCRTDTSPPRSRRSCRLRTAGWRDR</sequence>
<evidence type="ECO:0000313" key="7">
    <source>
        <dbReference type="Proteomes" id="UP001596298"/>
    </source>
</evidence>
<dbReference type="InterPro" id="IPR011538">
    <property type="entry name" value="Nuo51_FMN-bd"/>
</dbReference>
<evidence type="ECO:0000256" key="3">
    <source>
        <dbReference type="ARBA" id="ARBA00023004"/>
    </source>
</evidence>
<dbReference type="Pfam" id="PF01512">
    <property type="entry name" value="Complex1_51K"/>
    <property type="match status" value="1"/>
</dbReference>
<dbReference type="InterPro" id="IPR037225">
    <property type="entry name" value="Nuo51_FMN-bd_sf"/>
</dbReference>
<evidence type="ECO:0000256" key="4">
    <source>
        <dbReference type="ARBA" id="ARBA00023014"/>
    </source>
</evidence>
<dbReference type="RefSeq" id="WP_382401345.1">
    <property type="nucleotide sequence ID" value="NZ_JBHSWH010000001.1"/>
</dbReference>
<evidence type="ECO:0000256" key="2">
    <source>
        <dbReference type="ARBA" id="ARBA00022723"/>
    </source>
</evidence>
<evidence type="ECO:0000313" key="6">
    <source>
        <dbReference type="EMBL" id="MFC6705842.1"/>
    </source>
</evidence>
<organism evidence="6 7">
    <name type="scientific">Flexivirga alba</name>
    <dbReference type="NCBI Taxonomy" id="702742"/>
    <lineage>
        <taxon>Bacteria</taxon>
        <taxon>Bacillati</taxon>
        <taxon>Actinomycetota</taxon>
        <taxon>Actinomycetes</taxon>
        <taxon>Micrococcales</taxon>
        <taxon>Dermacoccaceae</taxon>
        <taxon>Flexivirga</taxon>
    </lineage>
</organism>
<accession>A0ABW2AGD8</accession>
<keyword evidence="2" id="KW-0479">Metal-binding</keyword>
<dbReference type="Gene3D" id="3.40.50.11540">
    <property type="entry name" value="NADH-ubiquinone oxidoreductase 51kDa subunit"/>
    <property type="match status" value="1"/>
</dbReference>
<protein>
    <recommendedName>
        <fullName evidence="5">NADH-ubiquinone oxidoreductase 51kDa subunit FMN-binding domain-containing protein</fullName>
    </recommendedName>
</protein>
<gene>
    <name evidence="6" type="ORF">ACFQDH_11335</name>
</gene>
<reference evidence="7" key="1">
    <citation type="journal article" date="2019" name="Int. J. Syst. Evol. Microbiol.">
        <title>The Global Catalogue of Microorganisms (GCM) 10K type strain sequencing project: providing services to taxonomists for standard genome sequencing and annotation.</title>
        <authorList>
            <consortium name="The Broad Institute Genomics Platform"/>
            <consortium name="The Broad Institute Genome Sequencing Center for Infectious Disease"/>
            <person name="Wu L."/>
            <person name="Ma J."/>
        </authorList>
    </citation>
    <scope>NUCLEOTIDE SEQUENCE [LARGE SCALE GENOMIC DNA]</scope>
    <source>
        <strain evidence="7">CCUG 58127</strain>
    </source>
</reference>
<dbReference type="Proteomes" id="UP001596298">
    <property type="component" value="Unassembled WGS sequence"/>
</dbReference>
<dbReference type="EMBL" id="JBHSWH010000001">
    <property type="protein sequence ID" value="MFC6705842.1"/>
    <property type="molecule type" value="Genomic_DNA"/>
</dbReference>
<evidence type="ECO:0000259" key="5">
    <source>
        <dbReference type="Pfam" id="PF01512"/>
    </source>
</evidence>
<proteinExistence type="predicted"/>
<evidence type="ECO:0000256" key="1">
    <source>
        <dbReference type="ARBA" id="ARBA00022485"/>
    </source>
</evidence>
<name>A0ABW2AGD8_9MICO</name>
<comment type="caution">
    <text evidence="6">The sequence shown here is derived from an EMBL/GenBank/DDBJ whole genome shotgun (WGS) entry which is preliminary data.</text>
</comment>
<keyword evidence="7" id="KW-1185">Reference proteome</keyword>
<feature type="domain" description="NADH-ubiquinone oxidoreductase 51kDa subunit FMN-binding" evidence="5">
    <location>
        <begin position="12"/>
        <end position="74"/>
    </location>
</feature>
<keyword evidence="3" id="KW-0408">Iron</keyword>
<keyword evidence="1" id="KW-0004">4Fe-4S</keyword>
<keyword evidence="4" id="KW-0411">Iron-sulfur</keyword>